<keyword evidence="12 18" id="KW-1133">Transmembrane helix</keyword>
<keyword evidence="11 18" id="KW-0249">Electron transport</keyword>
<feature type="transmembrane region" description="Helical" evidence="18">
    <location>
        <begin position="117"/>
        <end position="135"/>
    </location>
</feature>
<feature type="transmembrane region" description="Helical" evidence="18">
    <location>
        <begin position="84"/>
        <end position="105"/>
    </location>
</feature>
<dbReference type="InterPro" id="IPR050175">
    <property type="entry name" value="Complex_I_Subunit_2"/>
</dbReference>
<dbReference type="PRINTS" id="PR01436">
    <property type="entry name" value="NADHDHGNASE2"/>
</dbReference>
<dbReference type="InterPro" id="IPR003917">
    <property type="entry name" value="NADH_UbQ_OxRdtase_chain2"/>
</dbReference>
<evidence type="ECO:0000256" key="4">
    <source>
        <dbReference type="ARBA" id="ARBA00012944"/>
    </source>
</evidence>
<protein>
    <recommendedName>
        <fullName evidence="5 18">NADH-ubiquinone oxidoreductase chain 2</fullName>
        <ecNumber evidence="4 18">7.1.1.2</ecNumber>
    </recommendedName>
</protein>
<evidence type="ECO:0000259" key="19">
    <source>
        <dbReference type="Pfam" id="PF00361"/>
    </source>
</evidence>
<evidence type="ECO:0000256" key="2">
    <source>
        <dbReference type="ARBA" id="ARBA00004448"/>
    </source>
</evidence>
<evidence type="ECO:0000256" key="9">
    <source>
        <dbReference type="ARBA" id="ARBA00022792"/>
    </source>
</evidence>
<evidence type="ECO:0000256" key="17">
    <source>
        <dbReference type="ARBA" id="ARBA00049551"/>
    </source>
</evidence>
<evidence type="ECO:0000256" key="18">
    <source>
        <dbReference type="RuleBase" id="RU003403"/>
    </source>
</evidence>
<evidence type="ECO:0000256" key="10">
    <source>
        <dbReference type="ARBA" id="ARBA00022967"/>
    </source>
</evidence>
<feature type="transmembrane region" description="Helical" evidence="18">
    <location>
        <begin position="262"/>
        <end position="282"/>
    </location>
</feature>
<evidence type="ECO:0000256" key="3">
    <source>
        <dbReference type="ARBA" id="ARBA00007012"/>
    </source>
</evidence>
<evidence type="ECO:0000256" key="12">
    <source>
        <dbReference type="ARBA" id="ARBA00022989"/>
    </source>
</evidence>
<dbReference type="EC" id="7.1.1.2" evidence="4 18"/>
<keyword evidence="8 18" id="KW-0812">Transmembrane</keyword>
<proteinExistence type="inferred from homology"/>
<keyword evidence="14 18" id="KW-0830">Ubiquinone</keyword>
<keyword evidence="6" id="KW-0813">Transport</keyword>
<dbReference type="InterPro" id="IPR001750">
    <property type="entry name" value="ND/Mrp_TM"/>
</dbReference>
<dbReference type="Pfam" id="PF00361">
    <property type="entry name" value="Proton_antipo_M"/>
    <property type="match status" value="1"/>
</dbReference>
<sequence>MKKTNLLFMTTMITGTLITLMSNNWLSMWMGLEMNLMSFIPLINMKPSKSSPEASLTYFMVQSMSSILMLSILMLIMMEAPSNMLIYILTMSLLIKLGMAPFHIWMPKIMATLSWNMNILMMTWQKIAPLYMINLLEFNHIMYTSALLSVTLGALMGIYQNSMRKIMAYSSISHMGWLLTLNKIKNSWIMYMLIYSTMIVTLCYYLSTKKVLFISQMMEIKTSLIQKISFTVMMMSLGGLPPLTGFLLKIMVIEEMMATQSMWMMTVMIITSMLTLFFYMRITLKMIMMQSISTKWIMTKNKFNLMMLIINIALPLMIISY</sequence>
<dbReference type="PANTHER" id="PTHR46552">
    <property type="entry name" value="NADH-UBIQUINONE OXIDOREDUCTASE CHAIN 2"/>
    <property type="match status" value="1"/>
</dbReference>
<evidence type="ECO:0000256" key="14">
    <source>
        <dbReference type="ARBA" id="ARBA00023075"/>
    </source>
</evidence>
<dbReference type="EMBL" id="MF078053">
    <property type="protein sequence ID" value="AUW38609.1"/>
    <property type="molecule type" value="Genomic_DNA"/>
</dbReference>
<feature type="transmembrane region" description="Helical" evidence="18">
    <location>
        <begin position="56"/>
        <end position="78"/>
    </location>
</feature>
<keyword evidence="9 18" id="KW-0999">Mitochondrion inner membrane</keyword>
<reference evidence="20" key="1">
    <citation type="journal article" date="2018" name="Cladistics">
        <title>Phylogeny and the colourful history of jewel bugs (Insecta: Hemiptera: Scutelleridae).</title>
        <authorList>
            <person name="Wu Y."/>
            <person name="Redei D."/>
            <person name="Eger J."/>
            <person name="Wang Y."/>
            <person name="Wu H."/>
            <person name="Carapezza A."/>
            <person name="Kment P."/>
            <person name="Cai B."/>
            <person name="Sun X."/>
            <person name="Guo P."/>
            <person name="Luo J."/>
            <person name="Xie Q."/>
        </authorList>
    </citation>
    <scope>NUCLEOTIDE SEQUENCE</scope>
</reference>
<organism evidence="20">
    <name type="scientific">Urolabida menghaiensis</name>
    <dbReference type="NCBI Taxonomy" id="1603604"/>
    <lineage>
        <taxon>Eukaryota</taxon>
        <taxon>Metazoa</taxon>
        <taxon>Ecdysozoa</taxon>
        <taxon>Arthropoda</taxon>
        <taxon>Hexapoda</taxon>
        <taxon>Insecta</taxon>
        <taxon>Pterygota</taxon>
        <taxon>Neoptera</taxon>
        <taxon>Paraneoptera</taxon>
        <taxon>Hemiptera</taxon>
        <taxon>Heteroptera</taxon>
        <taxon>Panheteroptera</taxon>
        <taxon>Pentatomomorpha</taxon>
        <taxon>Pentatomoidea</taxon>
        <taxon>Urostylididae</taxon>
        <taxon>Urolabida</taxon>
    </lineage>
</organism>
<keyword evidence="13 18" id="KW-0520">NAD</keyword>
<evidence type="ECO:0000256" key="8">
    <source>
        <dbReference type="ARBA" id="ARBA00022692"/>
    </source>
</evidence>
<evidence type="ECO:0000256" key="6">
    <source>
        <dbReference type="ARBA" id="ARBA00022448"/>
    </source>
</evidence>
<keyword evidence="7 18" id="KW-0679">Respiratory chain</keyword>
<feature type="domain" description="NADH:quinone oxidoreductase/Mrp antiporter transmembrane" evidence="19">
    <location>
        <begin position="22"/>
        <end position="275"/>
    </location>
</feature>
<dbReference type="PANTHER" id="PTHR46552:SF1">
    <property type="entry name" value="NADH-UBIQUINONE OXIDOREDUCTASE CHAIN 2"/>
    <property type="match status" value="1"/>
</dbReference>
<evidence type="ECO:0000256" key="16">
    <source>
        <dbReference type="ARBA" id="ARBA00023136"/>
    </source>
</evidence>
<accession>A0A2K9YV37</accession>
<dbReference type="AlphaFoldDB" id="A0A2K9YV37"/>
<evidence type="ECO:0000313" key="20">
    <source>
        <dbReference type="EMBL" id="AUW38609.1"/>
    </source>
</evidence>
<dbReference type="GO" id="GO:0005743">
    <property type="term" value="C:mitochondrial inner membrane"/>
    <property type="evidence" value="ECO:0007669"/>
    <property type="project" value="UniProtKB-SubCell"/>
</dbReference>
<comment type="subcellular location">
    <subcellularLocation>
        <location evidence="2 18">Mitochondrion inner membrane</location>
        <topology evidence="2 18">Multi-pass membrane protein</topology>
    </subcellularLocation>
</comment>
<comment type="function">
    <text evidence="18">Core subunit of the mitochondrial membrane respiratory chain NADH dehydrogenase (Complex I) which catalyzes electron transfer from NADH through the respiratory chain, using ubiquinone as an electron acceptor. Essential for the catalytic activity and assembly of complex I.</text>
</comment>
<feature type="transmembrane region" description="Helical" evidence="18">
    <location>
        <begin position="303"/>
        <end position="320"/>
    </location>
</feature>
<feature type="transmembrane region" description="Helical" evidence="18">
    <location>
        <begin position="228"/>
        <end position="250"/>
    </location>
</feature>
<feature type="transmembrane region" description="Helical" evidence="18">
    <location>
        <begin position="141"/>
        <end position="159"/>
    </location>
</feature>
<evidence type="ECO:0000256" key="13">
    <source>
        <dbReference type="ARBA" id="ARBA00023027"/>
    </source>
</evidence>
<gene>
    <name evidence="20" type="primary">ND2</name>
</gene>
<feature type="transmembrane region" description="Helical" evidence="18">
    <location>
        <begin position="6"/>
        <end position="26"/>
    </location>
</feature>
<evidence type="ECO:0000256" key="11">
    <source>
        <dbReference type="ARBA" id="ARBA00022982"/>
    </source>
</evidence>
<comment type="similarity">
    <text evidence="3 18">Belongs to the complex I subunit 2 family.</text>
</comment>
<evidence type="ECO:0000256" key="15">
    <source>
        <dbReference type="ARBA" id="ARBA00023128"/>
    </source>
</evidence>
<geneLocation type="mitochondrion" evidence="20"/>
<comment type="function">
    <text evidence="1">Core subunit of the mitochondrial membrane respiratory chain NADH dehydrogenase (Complex I) that is believed to belong to the minimal assembly required for catalysis. Complex I functions in the transfer of electrons from NADH to the respiratory chain. The immediate electron acceptor for the enzyme is believed to be ubiquinone.</text>
</comment>
<name>A0A2K9YV37_9HEMI</name>
<keyword evidence="16 18" id="KW-0472">Membrane</keyword>
<keyword evidence="15 18" id="KW-0496">Mitochondrion</keyword>
<evidence type="ECO:0000256" key="1">
    <source>
        <dbReference type="ARBA" id="ARBA00003257"/>
    </source>
</evidence>
<feature type="transmembrane region" description="Helical" evidence="18">
    <location>
        <begin position="188"/>
        <end position="207"/>
    </location>
</feature>
<dbReference type="GO" id="GO:0006120">
    <property type="term" value="P:mitochondrial electron transport, NADH to ubiquinone"/>
    <property type="evidence" value="ECO:0007669"/>
    <property type="project" value="InterPro"/>
</dbReference>
<keyword evidence="10 18" id="KW-1278">Translocase</keyword>
<comment type="catalytic activity">
    <reaction evidence="17 18">
        <text>a ubiquinone + NADH + 5 H(+)(in) = a ubiquinol + NAD(+) + 4 H(+)(out)</text>
        <dbReference type="Rhea" id="RHEA:29091"/>
        <dbReference type="Rhea" id="RHEA-COMP:9565"/>
        <dbReference type="Rhea" id="RHEA-COMP:9566"/>
        <dbReference type="ChEBI" id="CHEBI:15378"/>
        <dbReference type="ChEBI" id="CHEBI:16389"/>
        <dbReference type="ChEBI" id="CHEBI:17976"/>
        <dbReference type="ChEBI" id="CHEBI:57540"/>
        <dbReference type="ChEBI" id="CHEBI:57945"/>
        <dbReference type="EC" id="7.1.1.2"/>
    </reaction>
</comment>
<evidence type="ECO:0000256" key="7">
    <source>
        <dbReference type="ARBA" id="ARBA00022660"/>
    </source>
</evidence>
<evidence type="ECO:0000256" key="5">
    <source>
        <dbReference type="ARBA" id="ARBA00021008"/>
    </source>
</evidence>
<dbReference type="GO" id="GO:0008137">
    <property type="term" value="F:NADH dehydrogenase (ubiquinone) activity"/>
    <property type="evidence" value="ECO:0007669"/>
    <property type="project" value="UniProtKB-EC"/>
</dbReference>